<name>A0ABX7X547_9GAMM</name>
<accession>A0ABX7X547</accession>
<evidence type="ECO:0000256" key="3">
    <source>
        <dbReference type="SAM" id="SignalP"/>
    </source>
</evidence>
<dbReference type="EMBL" id="CP072800">
    <property type="protein sequence ID" value="QTR49838.1"/>
    <property type="molecule type" value="Genomic_DNA"/>
</dbReference>
<feature type="coiled-coil region" evidence="2">
    <location>
        <begin position="162"/>
        <end position="189"/>
    </location>
</feature>
<dbReference type="Pfam" id="PF25967">
    <property type="entry name" value="RND-MFP_C"/>
    <property type="match status" value="1"/>
</dbReference>
<dbReference type="PANTHER" id="PTHR30469">
    <property type="entry name" value="MULTIDRUG RESISTANCE PROTEIN MDTA"/>
    <property type="match status" value="1"/>
</dbReference>
<keyword evidence="6" id="KW-1185">Reference proteome</keyword>
<evidence type="ECO:0000256" key="2">
    <source>
        <dbReference type="SAM" id="Coils"/>
    </source>
</evidence>
<dbReference type="RefSeq" id="WP_210226665.1">
    <property type="nucleotide sequence ID" value="NZ_CP072800.1"/>
</dbReference>
<gene>
    <name evidence="5" type="ORF">J8380_16700</name>
</gene>
<dbReference type="Proteomes" id="UP000672027">
    <property type="component" value="Chromosome"/>
</dbReference>
<dbReference type="Gene3D" id="2.40.420.20">
    <property type="match status" value="1"/>
</dbReference>
<dbReference type="InterPro" id="IPR058627">
    <property type="entry name" value="MdtA-like_C"/>
</dbReference>
<dbReference type="NCBIfam" id="TIGR01730">
    <property type="entry name" value="RND_mfp"/>
    <property type="match status" value="1"/>
</dbReference>
<dbReference type="PANTHER" id="PTHR30469:SF15">
    <property type="entry name" value="HLYD FAMILY OF SECRETION PROTEINS"/>
    <property type="match status" value="1"/>
</dbReference>
<dbReference type="Gene3D" id="2.40.30.170">
    <property type="match status" value="1"/>
</dbReference>
<evidence type="ECO:0000256" key="1">
    <source>
        <dbReference type="ARBA" id="ARBA00009477"/>
    </source>
</evidence>
<comment type="similarity">
    <text evidence="1">Belongs to the membrane fusion protein (MFP) (TC 8.A.1) family.</text>
</comment>
<sequence>MGISKQLSGVLAMMLVACSVTVLHAATIVPVESTGLSSRSVLGSTVVPYKEVTLAAQVPGVVKYVAGGVGTNLQQGGVIFQVDDTQLRAKRSAVMAQITMAQAAVQNAQSQYQRELTSPRSKDIGAMPGFGLPAMFDKMAVRPFADSVMGGYDSDTIRQADLNNAMAAVSQSQSQLQQANAQLQEIDTALRDASAYAPFEGMILEKMVEVGDTVQPGQPLMKFGFVKYKRLQADVPSGLVGNISQDMIIPAKLDGRLQTSVRVAEIYPIADASRHTVTVKFDLPLEVNAAPGMYAEIYLPENTKGDNQVLVIPSSALMKGSSLPSVLTVKPDNTSELRLVRLGAEQGDGRVQVVSGLAAGERIIDQPPAGVTSGWMPPETTAATPAAEVVAPTAPVAAPPVFAPAAASTAPAAAPAPVAPVAPVTTPALTQ</sequence>
<dbReference type="Gene3D" id="1.10.287.470">
    <property type="entry name" value="Helix hairpin bin"/>
    <property type="match status" value="2"/>
</dbReference>
<keyword evidence="2" id="KW-0175">Coiled coil</keyword>
<dbReference type="PROSITE" id="PS51257">
    <property type="entry name" value="PROKAR_LIPOPROTEIN"/>
    <property type="match status" value="1"/>
</dbReference>
<evidence type="ECO:0000313" key="5">
    <source>
        <dbReference type="EMBL" id="QTR49838.1"/>
    </source>
</evidence>
<feature type="domain" description="Multidrug resistance protein MdtA-like C-terminal permuted SH3" evidence="4">
    <location>
        <begin position="308"/>
        <end position="364"/>
    </location>
</feature>
<proteinExistence type="inferred from homology"/>
<feature type="signal peptide" evidence="3">
    <location>
        <begin position="1"/>
        <end position="25"/>
    </location>
</feature>
<dbReference type="SUPFAM" id="SSF111369">
    <property type="entry name" value="HlyD-like secretion proteins"/>
    <property type="match status" value="2"/>
</dbReference>
<reference evidence="5 6" key="1">
    <citation type="submission" date="2021-04" db="EMBL/GenBank/DDBJ databases">
        <title>Genomics, taxonomy and metabolism of representatives of sulfur bacteria of the genus Thiothrix: Thiothrix fructosivorans QT, Thiothrix unzii A1T and three new species, Thiothrix subterranea sp. nov., Thiothrix litoralis sp. nov. and 'Candidatus Thiothrix anitrata' sp. nov.</title>
        <authorList>
            <person name="Ravin N.V."/>
            <person name="Smolyakov D."/>
            <person name="Rudenko T.S."/>
            <person name="Mardanov A.V."/>
            <person name="Beletsky A.V."/>
            <person name="Markov N.D."/>
            <person name="Fomenkov A.I."/>
            <person name="Roberts R.J."/>
            <person name="Karnachuk O.V."/>
            <person name="Novikov A."/>
            <person name="Grabovich M.Y."/>
        </authorList>
    </citation>
    <scope>NUCLEOTIDE SEQUENCE [LARGE SCALE GENOMIC DNA]</scope>
    <source>
        <strain evidence="5 6">A52</strain>
    </source>
</reference>
<evidence type="ECO:0000313" key="6">
    <source>
        <dbReference type="Proteomes" id="UP000672027"/>
    </source>
</evidence>
<organism evidence="5 6">
    <name type="scientific">Candidatus Thiothrix anitrata</name>
    <dbReference type="NCBI Taxonomy" id="2823902"/>
    <lineage>
        <taxon>Bacteria</taxon>
        <taxon>Pseudomonadati</taxon>
        <taxon>Pseudomonadota</taxon>
        <taxon>Gammaproteobacteria</taxon>
        <taxon>Thiotrichales</taxon>
        <taxon>Thiotrichaceae</taxon>
        <taxon>Thiothrix</taxon>
    </lineage>
</organism>
<evidence type="ECO:0000259" key="4">
    <source>
        <dbReference type="Pfam" id="PF25967"/>
    </source>
</evidence>
<dbReference type="Gene3D" id="2.40.50.100">
    <property type="match status" value="2"/>
</dbReference>
<keyword evidence="3" id="KW-0732">Signal</keyword>
<protein>
    <submittedName>
        <fullName evidence="5">Efflux RND transporter periplasmic adaptor subunit</fullName>
    </submittedName>
</protein>
<dbReference type="InterPro" id="IPR006143">
    <property type="entry name" value="RND_pump_MFP"/>
</dbReference>
<feature type="chain" id="PRO_5045187240" evidence="3">
    <location>
        <begin position="26"/>
        <end position="431"/>
    </location>
</feature>